<evidence type="ECO:0000313" key="6">
    <source>
        <dbReference type="EMBL" id="NLA56218.1"/>
    </source>
</evidence>
<name>A0A7X6PP63_9CORY</name>
<comment type="similarity">
    <text evidence="2">Belongs to the glycosyltransferase 2 family.</text>
</comment>
<accession>A0A7X6PP63</accession>
<organism evidence="6 7">
    <name type="scientific">Corynebacterium humireducens</name>
    <dbReference type="NCBI Taxonomy" id="1223514"/>
    <lineage>
        <taxon>Bacteria</taxon>
        <taxon>Bacillati</taxon>
        <taxon>Actinomycetota</taxon>
        <taxon>Actinomycetes</taxon>
        <taxon>Mycobacteriales</taxon>
        <taxon>Corynebacteriaceae</taxon>
        <taxon>Corynebacterium</taxon>
    </lineage>
</organism>
<comment type="caution">
    <text evidence="6">The sequence shown here is derived from an EMBL/GenBank/DDBJ whole genome shotgun (WGS) entry which is preliminary data.</text>
</comment>
<dbReference type="EMBL" id="JAAZHI010000162">
    <property type="protein sequence ID" value="NLA56218.1"/>
    <property type="molecule type" value="Genomic_DNA"/>
</dbReference>
<evidence type="ECO:0000313" key="7">
    <source>
        <dbReference type="Proteomes" id="UP000557899"/>
    </source>
</evidence>
<reference evidence="6 7" key="1">
    <citation type="journal article" date="2020" name="Biotechnol. Biofuels">
        <title>New insights from the biogas microbiome by comprehensive genome-resolved metagenomics of nearly 1600 species originating from multiple anaerobic digesters.</title>
        <authorList>
            <person name="Campanaro S."/>
            <person name="Treu L."/>
            <person name="Rodriguez-R L.M."/>
            <person name="Kovalovszki A."/>
            <person name="Ziels R.M."/>
            <person name="Maus I."/>
            <person name="Zhu X."/>
            <person name="Kougias P.G."/>
            <person name="Basile A."/>
            <person name="Luo G."/>
            <person name="Schluter A."/>
            <person name="Konstantinidis K.T."/>
            <person name="Angelidaki I."/>
        </authorList>
    </citation>
    <scope>NUCLEOTIDE SEQUENCE [LARGE SCALE GENOMIC DNA]</scope>
    <source>
        <strain evidence="6">AS15tlH2ME_198</strain>
    </source>
</reference>
<dbReference type="InterPro" id="IPR029044">
    <property type="entry name" value="Nucleotide-diphossugar_trans"/>
</dbReference>
<evidence type="ECO:0000256" key="3">
    <source>
        <dbReference type="ARBA" id="ARBA00022676"/>
    </source>
</evidence>
<sequence length="295" mass="32414">MTPETSGASVTVVTFSDACRLAHVARQATCLPATVRHIVVALGDAEALAAALPDSEVVTLGEYSFAGARNLGGDLAARGTHEPDDMIVFLDADCLPGEGMLDHYRWALDAHPGAVVAGPVTYLADGDTRTVRPAPYADHPNPPAGTLLRADDHGYRHFRSLSFALTVTTWRRLRRAFGGFDKGYTGYGAEDTDFGQHLRAHGVPLIWVGGADVYHQWHPMADPPWEHFHDILRNAERFHSIWGFWPMTGWLEKFADEGALEFRDGRWAAVSSRQARVQTRSGADRPDRPPLRPVT</sequence>
<keyword evidence="3" id="KW-0328">Glycosyltransferase</keyword>
<evidence type="ECO:0000256" key="4">
    <source>
        <dbReference type="ARBA" id="ARBA00022679"/>
    </source>
</evidence>
<evidence type="ECO:0000256" key="5">
    <source>
        <dbReference type="SAM" id="MobiDB-lite"/>
    </source>
</evidence>
<dbReference type="AlphaFoldDB" id="A0A7X6PP63"/>
<gene>
    <name evidence="6" type="ORF">GX859_07970</name>
</gene>
<dbReference type="PANTHER" id="PTHR43179:SF12">
    <property type="entry name" value="GALACTOFURANOSYLTRANSFERASE GLFT2"/>
    <property type="match status" value="1"/>
</dbReference>
<proteinExistence type="inferred from homology"/>
<dbReference type="SUPFAM" id="SSF53448">
    <property type="entry name" value="Nucleotide-diphospho-sugar transferases"/>
    <property type="match status" value="1"/>
</dbReference>
<comment type="pathway">
    <text evidence="1">Cell wall biogenesis; cell wall polysaccharide biosynthesis.</text>
</comment>
<dbReference type="PANTHER" id="PTHR43179">
    <property type="entry name" value="RHAMNOSYLTRANSFERASE WBBL"/>
    <property type="match status" value="1"/>
</dbReference>
<evidence type="ECO:0000256" key="2">
    <source>
        <dbReference type="ARBA" id="ARBA00006739"/>
    </source>
</evidence>
<protein>
    <submittedName>
        <fullName evidence="6">Glycosyltransferase family 2 protein</fullName>
    </submittedName>
</protein>
<feature type="compositionally biased region" description="Basic and acidic residues" evidence="5">
    <location>
        <begin position="282"/>
        <end position="295"/>
    </location>
</feature>
<evidence type="ECO:0000256" key="1">
    <source>
        <dbReference type="ARBA" id="ARBA00004776"/>
    </source>
</evidence>
<dbReference type="GO" id="GO:0016757">
    <property type="term" value="F:glycosyltransferase activity"/>
    <property type="evidence" value="ECO:0007669"/>
    <property type="project" value="UniProtKB-KW"/>
</dbReference>
<keyword evidence="4 6" id="KW-0808">Transferase</keyword>
<feature type="region of interest" description="Disordered" evidence="5">
    <location>
        <begin position="273"/>
        <end position="295"/>
    </location>
</feature>
<dbReference type="Proteomes" id="UP000557899">
    <property type="component" value="Unassembled WGS sequence"/>
</dbReference>
<dbReference type="Gene3D" id="3.90.550.10">
    <property type="entry name" value="Spore Coat Polysaccharide Biosynthesis Protein SpsA, Chain A"/>
    <property type="match status" value="1"/>
</dbReference>